<organism evidence="3">
    <name type="scientific">Narcissus tazetta subsp. chinensis</name>
    <dbReference type="NCBI Taxonomy" id="391288"/>
    <lineage>
        <taxon>Eukaryota</taxon>
        <taxon>Viridiplantae</taxon>
        <taxon>Streptophyta</taxon>
        <taxon>Embryophyta</taxon>
        <taxon>Tracheophyta</taxon>
        <taxon>Spermatophyta</taxon>
        <taxon>Magnoliopsida</taxon>
        <taxon>Liliopsida</taxon>
        <taxon>Asparagales</taxon>
        <taxon>Amaryllidaceae</taxon>
        <taxon>Amaryllidoideae</taxon>
        <taxon>Narcissus</taxon>
    </lineage>
</organism>
<evidence type="ECO:0000259" key="2">
    <source>
        <dbReference type="PROSITE" id="PS50927"/>
    </source>
</evidence>
<dbReference type="GO" id="GO:0030246">
    <property type="term" value="F:carbohydrate binding"/>
    <property type="evidence" value="ECO:0007669"/>
    <property type="project" value="UniProtKB-KW"/>
</dbReference>
<dbReference type="EMBL" id="HM991259">
    <property type="protein sequence ID" value="ADN05761.1"/>
    <property type="molecule type" value="mRNA"/>
</dbReference>
<dbReference type="PROSITE" id="PS51257">
    <property type="entry name" value="PROKAR_LIPOPROTEIN"/>
    <property type="match status" value="1"/>
</dbReference>
<evidence type="ECO:0000256" key="1">
    <source>
        <dbReference type="SAM" id="SignalP"/>
    </source>
</evidence>
<dbReference type="PROSITE" id="PS50927">
    <property type="entry name" value="BULB_LECTIN"/>
    <property type="match status" value="1"/>
</dbReference>
<dbReference type="InterPro" id="IPR001480">
    <property type="entry name" value="Bulb-type_lectin_dom"/>
</dbReference>
<dbReference type="SMART" id="SM00108">
    <property type="entry name" value="B_lectin"/>
    <property type="match status" value="1"/>
</dbReference>
<reference evidence="3" key="1">
    <citation type="journal article" date="2011" name="Physiol. Plantarum">
        <title>Cloning and functional characterization of a GNA-like lectin from Chinese Narcissus (Narcissus tazetta var. Chinensis Roem).</title>
        <authorList>
            <person name="Gao Z.M."/>
            <person name="Zheng B."/>
            <person name="Wang W.Y."/>
            <person name="Li Q."/>
            <person name="Yuan Q.P."/>
        </authorList>
    </citation>
    <scope>NUCLEOTIDE SEQUENCE</scope>
</reference>
<feature type="domain" description="Bulb-type lectin" evidence="2">
    <location>
        <begin position="26"/>
        <end position="134"/>
    </location>
</feature>
<dbReference type="CDD" id="cd00028">
    <property type="entry name" value="B_lectin"/>
    <property type="match status" value="1"/>
</dbReference>
<dbReference type="GO" id="GO:0051707">
    <property type="term" value="P:response to other organism"/>
    <property type="evidence" value="ECO:0007669"/>
    <property type="project" value="UniProtKB-ARBA"/>
</dbReference>
<name>F6KD82_NARTA</name>
<feature type="chain" id="PRO_5003337887" evidence="1">
    <location>
        <begin position="25"/>
        <end position="172"/>
    </location>
</feature>
<gene>
    <name evidence="3" type="primary">NTL</name>
</gene>
<dbReference type="InterPro" id="IPR036426">
    <property type="entry name" value="Bulb-type_lectin_dom_sf"/>
</dbReference>
<evidence type="ECO:0000313" key="3">
    <source>
        <dbReference type="EMBL" id="ADN05761.1"/>
    </source>
</evidence>
<dbReference type="SUPFAM" id="SSF51110">
    <property type="entry name" value="alpha-D-mannose-specific plant lectins"/>
    <property type="match status" value="1"/>
</dbReference>
<protein>
    <submittedName>
        <fullName evidence="3">Mannose-binding lectin</fullName>
    </submittedName>
</protein>
<dbReference type="SMR" id="F6KD82"/>
<dbReference type="AlphaFoldDB" id="F6KD82"/>
<accession>F6KD82</accession>
<feature type="signal peptide" evidence="1">
    <location>
        <begin position="1"/>
        <end position="24"/>
    </location>
</feature>
<proteinExistence type="evidence at transcript level"/>
<keyword evidence="3" id="KW-0430">Lectin</keyword>
<dbReference type="Gene3D" id="2.90.10.10">
    <property type="entry name" value="Bulb-type lectin domain"/>
    <property type="match status" value="1"/>
</dbReference>
<keyword evidence="1" id="KW-0732">Signal</keyword>
<sequence length="172" mass="18631">MAKSSFLILATIFLGAITVSSCLGDNNILYSGETLSPGEFLNYGRYIFIMQEDCNLVLYDVDKPIWATNTGGLARDCHLNMQSDGNLVVYSQTNDPIWASNTGGENGNYVCVLQKDRNVVIYGTARWATGTYTGAVGIPESPPSERYPTAGKITLASEKYPTTGKIKLVAAK</sequence>